<name>A0A9Q8QPH4_9HYPO</name>
<dbReference type="GeneID" id="72072695"/>
<dbReference type="Proteomes" id="UP000829364">
    <property type="component" value="Chromosome 14"/>
</dbReference>
<sequence length="101" mass="11324">MKPQHETSTSDGADYWKERMETVRHWDAPETRELLDGDDSWRSAQNEADALAKIADHVWVLASWIELNEDVAHSYAACANSSDVKCEDHGTGHEDKTLLAG</sequence>
<dbReference type="KEGG" id="ptkz:JDV02_010752"/>
<dbReference type="RefSeq" id="XP_047848525.1">
    <property type="nucleotide sequence ID" value="XM_047992511.1"/>
</dbReference>
<evidence type="ECO:0000313" key="2">
    <source>
        <dbReference type="Proteomes" id="UP000829364"/>
    </source>
</evidence>
<protein>
    <submittedName>
        <fullName evidence="1">Uncharacterized protein</fullName>
    </submittedName>
</protein>
<accession>A0A9Q8QPH4</accession>
<evidence type="ECO:0000313" key="1">
    <source>
        <dbReference type="EMBL" id="UNI25044.1"/>
    </source>
</evidence>
<keyword evidence="2" id="KW-1185">Reference proteome</keyword>
<gene>
    <name evidence="1" type="ORF">JDV02_010752</name>
</gene>
<proteinExistence type="predicted"/>
<dbReference type="AlphaFoldDB" id="A0A9Q8QPH4"/>
<reference evidence="1" key="1">
    <citation type="submission" date="2021-11" db="EMBL/GenBank/DDBJ databases">
        <title>Purpureocillium_takamizusanense_genome.</title>
        <authorList>
            <person name="Nguyen N.-H."/>
        </authorList>
    </citation>
    <scope>NUCLEOTIDE SEQUENCE</scope>
    <source>
        <strain evidence="1">PT3</strain>
    </source>
</reference>
<dbReference type="EMBL" id="CP086367">
    <property type="protein sequence ID" value="UNI25044.1"/>
    <property type="molecule type" value="Genomic_DNA"/>
</dbReference>
<organism evidence="1 2">
    <name type="scientific">Purpureocillium takamizusanense</name>
    <dbReference type="NCBI Taxonomy" id="2060973"/>
    <lineage>
        <taxon>Eukaryota</taxon>
        <taxon>Fungi</taxon>
        <taxon>Dikarya</taxon>
        <taxon>Ascomycota</taxon>
        <taxon>Pezizomycotina</taxon>
        <taxon>Sordariomycetes</taxon>
        <taxon>Hypocreomycetidae</taxon>
        <taxon>Hypocreales</taxon>
        <taxon>Ophiocordycipitaceae</taxon>
        <taxon>Purpureocillium</taxon>
    </lineage>
</organism>